<evidence type="ECO:0000256" key="1">
    <source>
        <dbReference type="ARBA" id="ARBA00004370"/>
    </source>
</evidence>
<feature type="compositionally biased region" description="Basic and acidic residues" evidence="3">
    <location>
        <begin position="1"/>
        <end position="13"/>
    </location>
</feature>
<keyword evidence="4" id="KW-1133">Transmembrane helix</keyword>
<gene>
    <name evidence="5" type="ORF">A4U43_C03F29430</name>
</gene>
<keyword evidence="4" id="KW-0812">Transmembrane</keyword>
<dbReference type="Gramene" id="ONK76549">
    <property type="protein sequence ID" value="ONK76549"/>
    <property type="gene ID" value="A4U43_C03F29430"/>
</dbReference>
<dbReference type="Proteomes" id="UP000243459">
    <property type="component" value="Chromosome 3"/>
</dbReference>
<organism evidence="5 6">
    <name type="scientific">Asparagus officinalis</name>
    <name type="common">Garden asparagus</name>
    <dbReference type="NCBI Taxonomy" id="4686"/>
    <lineage>
        <taxon>Eukaryota</taxon>
        <taxon>Viridiplantae</taxon>
        <taxon>Streptophyta</taxon>
        <taxon>Embryophyta</taxon>
        <taxon>Tracheophyta</taxon>
        <taxon>Spermatophyta</taxon>
        <taxon>Magnoliopsida</taxon>
        <taxon>Liliopsida</taxon>
        <taxon>Asparagales</taxon>
        <taxon>Asparagaceae</taxon>
        <taxon>Asparagoideae</taxon>
        <taxon>Asparagus</taxon>
    </lineage>
</organism>
<dbReference type="PANTHER" id="PTHR31234">
    <property type="entry name" value="LATE EMBRYOGENESIS ABUNDANT (LEA) HYDROXYPROLINE-RICH GLYCOPROTEIN FAMILY"/>
    <property type="match status" value="1"/>
</dbReference>
<evidence type="ECO:0000313" key="6">
    <source>
        <dbReference type="Proteomes" id="UP000243459"/>
    </source>
</evidence>
<feature type="transmembrane region" description="Helical" evidence="4">
    <location>
        <begin position="66"/>
        <end position="92"/>
    </location>
</feature>
<name>A0A5P1FI26_ASPOF</name>
<comment type="subcellular location">
    <subcellularLocation>
        <location evidence="1">Membrane</location>
    </subcellularLocation>
</comment>
<evidence type="ECO:0000313" key="5">
    <source>
        <dbReference type="EMBL" id="ONK76549.1"/>
    </source>
</evidence>
<dbReference type="EMBL" id="CM007383">
    <property type="protein sequence ID" value="ONK76549.1"/>
    <property type="molecule type" value="Genomic_DNA"/>
</dbReference>
<reference evidence="6" key="1">
    <citation type="journal article" date="2017" name="Nat. Commun.">
        <title>The asparagus genome sheds light on the origin and evolution of a young Y chromosome.</title>
        <authorList>
            <person name="Harkess A."/>
            <person name="Zhou J."/>
            <person name="Xu C."/>
            <person name="Bowers J.E."/>
            <person name="Van der Hulst R."/>
            <person name="Ayyampalayam S."/>
            <person name="Mercati F."/>
            <person name="Riccardi P."/>
            <person name="McKain M.R."/>
            <person name="Kakrana A."/>
            <person name="Tang H."/>
            <person name="Ray J."/>
            <person name="Groenendijk J."/>
            <person name="Arikit S."/>
            <person name="Mathioni S.M."/>
            <person name="Nakano M."/>
            <person name="Shan H."/>
            <person name="Telgmann-Rauber A."/>
            <person name="Kanno A."/>
            <person name="Yue Z."/>
            <person name="Chen H."/>
            <person name="Li W."/>
            <person name="Chen Y."/>
            <person name="Xu X."/>
            <person name="Zhang Y."/>
            <person name="Luo S."/>
            <person name="Chen H."/>
            <person name="Gao J."/>
            <person name="Mao Z."/>
            <person name="Pires J.C."/>
            <person name="Luo M."/>
            <person name="Kudrna D."/>
            <person name="Wing R.A."/>
            <person name="Meyers B.C."/>
            <person name="Yi K."/>
            <person name="Kong H."/>
            <person name="Lavrijsen P."/>
            <person name="Sunseri F."/>
            <person name="Falavigna A."/>
            <person name="Ye Y."/>
            <person name="Leebens-Mack J.H."/>
            <person name="Chen G."/>
        </authorList>
    </citation>
    <scope>NUCLEOTIDE SEQUENCE [LARGE SCALE GENOMIC DNA]</scope>
    <source>
        <strain evidence="6">cv. DH0086</strain>
    </source>
</reference>
<sequence>MDEKAPSSSKPDHNSNPNPNHRPPRPLNATVTGHVARLVPVAKAYHQPPPPPFRARQRQKNRSCTLFLWLVLLLFALVFIFAIATGVFYVLYHPHRPDYSITSLRFVSFKLSKNQLASSLNLTVIANNQNTKVKFLYSPFSISATYDGVPIGDGYFPAFVHRTGNTTKLKALVEGTGRAIDERMTESLKRKRSLRIKIEMETEVAVKIAGLKTKMIGVRIACAGIEVAVPNGKKRLIPHSNSSKRCDVKLSVQIWKLTF</sequence>
<dbReference type="AlphaFoldDB" id="A0A5P1FI26"/>
<protein>
    <recommendedName>
        <fullName evidence="7">Late embryogenesis abundant protein LEA-2 subgroup domain-containing protein</fullName>
    </recommendedName>
</protein>
<dbReference type="OrthoDB" id="777167at2759"/>
<dbReference type="GO" id="GO:0005886">
    <property type="term" value="C:plasma membrane"/>
    <property type="evidence" value="ECO:0007669"/>
    <property type="project" value="TreeGrafter"/>
</dbReference>
<evidence type="ECO:0000256" key="2">
    <source>
        <dbReference type="ARBA" id="ARBA00023136"/>
    </source>
</evidence>
<dbReference type="GO" id="GO:0098542">
    <property type="term" value="P:defense response to other organism"/>
    <property type="evidence" value="ECO:0007669"/>
    <property type="project" value="InterPro"/>
</dbReference>
<keyword evidence="6" id="KW-1185">Reference proteome</keyword>
<evidence type="ECO:0000256" key="3">
    <source>
        <dbReference type="SAM" id="MobiDB-lite"/>
    </source>
</evidence>
<evidence type="ECO:0000256" key="4">
    <source>
        <dbReference type="SAM" id="Phobius"/>
    </source>
</evidence>
<proteinExistence type="predicted"/>
<keyword evidence="2 4" id="KW-0472">Membrane</keyword>
<dbReference type="InterPro" id="IPR044839">
    <property type="entry name" value="NDR1-like"/>
</dbReference>
<feature type="region of interest" description="Disordered" evidence="3">
    <location>
        <begin position="1"/>
        <end position="28"/>
    </location>
</feature>
<evidence type="ECO:0008006" key="7">
    <source>
        <dbReference type="Google" id="ProtNLM"/>
    </source>
</evidence>
<accession>A0A5P1FI26</accession>
<dbReference type="PANTHER" id="PTHR31234:SF2">
    <property type="entry name" value="OS05G0199100 PROTEIN"/>
    <property type="match status" value="1"/>
</dbReference>
<dbReference type="OMA" id="CCFFWTV"/>